<keyword evidence="17" id="KW-1185">Reference proteome</keyword>
<evidence type="ECO:0000313" key="16">
    <source>
        <dbReference type="EMBL" id="KIO31511.1"/>
    </source>
</evidence>
<keyword evidence="6 14" id="KW-0812">Transmembrane</keyword>
<comment type="caution">
    <text evidence="14">Lacks conserved residue(s) required for the propagation of feature annotation.</text>
</comment>
<keyword evidence="9 14" id="KW-0443">Lipid metabolism</keyword>
<evidence type="ECO:0000256" key="12">
    <source>
        <dbReference type="ARBA" id="ARBA00023239"/>
    </source>
</evidence>
<sequence>MARIEEYTEDAPTKGQKARVQNKKRARPGFVTAYLFLYNTASSLAWFYLLVLITLHLAGISKTAVENHLPSSTHQYLRGGLLPLNLAYGPANPIGKHHWAPQWAVPVLGRASSLYMVIGPAVKWIQTGALLEVLHSAIGWVRSPLTTTVMQVASRIIVVWGITDQYPSTHSNPIYASMVLAWSLTEVVRYAFYACNVVGLEPYPLLWIRYTTFYVLYPIGAPSEAFLMFSTLPVSLFPARYNLGSFTLSNWIVLILYAIWWPSLYFLYTYMVKQRRKVLGGPKKKVE</sequence>
<comment type="function">
    <text evidence="14">Catalyzes the third of the four reactions of the long-chain fatty acids elongation cycle. This endoplasmic reticulum-bound enzymatic process, allows the addition of two carbons to the chain of long- and very long-chain fatty acids/VLCFAs per cycle. This enzyme catalyzes the dehydration of the 3-hydroxyacyl-CoA intermediate into trans-2,3-enoyl-CoA, within each cycle of fatty acid elongation. Thereby, it participates to the production of VLCFAs of different chain lengths that are involved in multiple biological processes as precursors of membrane lipids and lipid mediators.</text>
</comment>
<feature type="transmembrane region" description="Helical" evidence="14">
    <location>
        <begin position="35"/>
        <end position="58"/>
    </location>
</feature>
<keyword evidence="11 14" id="KW-0275">Fatty acid biosynthesis</keyword>
<keyword evidence="8 14" id="KW-1133">Transmembrane helix</keyword>
<dbReference type="UniPathway" id="UPA00094"/>
<dbReference type="PANTHER" id="PTHR11035:SF3">
    <property type="entry name" value="VERY-LONG-CHAIN (3R)-3-HYDROXYACYL-COA DEHYDRATASE"/>
    <property type="match status" value="1"/>
</dbReference>
<gene>
    <name evidence="16" type="ORF">M407DRAFT_241763</name>
</gene>
<evidence type="ECO:0000256" key="4">
    <source>
        <dbReference type="ARBA" id="ARBA00013122"/>
    </source>
</evidence>
<dbReference type="Pfam" id="PF04387">
    <property type="entry name" value="PTPLA"/>
    <property type="match status" value="1"/>
</dbReference>
<dbReference type="GO" id="GO:0030497">
    <property type="term" value="P:fatty acid elongation"/>
    <property type="evidence" value="ECO:0007669"/>
    <property type="project" value="TreeGrafter"/>
</dbReference>
<accession>A0A0C3QRT6</accession>
<evidence type="ECO:0000256" key="11">
    <source>
        <dbReference type="ARBA" id="ARBA00023160"/>
    </source>
</evidence>
<protein>
    <recommendedName>
        <fullName evidence="4 14">Very-long-chain (3R)-3-hydroxyacyl-CoA dehydratase</fullName>
        <ecNumber evidence="4 14">4.2.1.134</ecNumber>
    </recommendedName>
</protein>
<comment type="catalytic activity">
    <reaction evidence="13 14">
        <text>a very-long-chain (3R)-3-hydroxyacyl-CoA = a very-long-chain (2E)-enoyl-CoA + H2O</text>
        <dbReference type="Rhea" id="RHEA:45812"/>
        <dbReference type="ChEBI" id="CHEBI:15377"/>
        <dbReference type="ChEBI" id="CHEBI:83728"/>
        <dbReference type="ChEBI" id="CHEBI:85440"/>
        <dbReference type="EC" id="4.2.1.134"/>
    </reaction>
</comment>
<evidence type="ECO:0000256" key="15">
    <source>
        <dbReference type="SAM" id="MobiDB-lite"/>
    </source>
</evidence>
<evidence type="ECO:0000256" key="9">
    <source>
        <dbReference type="ARBA" id="ARBA00023098"/>
    </source>
</evidence>
<keyword evidence="7 14" id="KW-0276">Fatty acid metabolism</keyword>
<feature type="transmembrane region" description="Helical" evidence="14">
    <location>
        <begin position="248"/>
        <end position="268"/>
    </location>
</feature>
<comment type="subcellular location">
    <subcellularLocation>
        <location evidence="14">Endoplasmic reticulum membrane</location>
        <topology evidence="14">Multi-pass membrane protein</topology>
    </subcellularLocation>
    <subcellularLocation>
        <location evidence="1">Membrane</location>
        <topology evidence="1">Multi-pass membrane protein</topology>
    </subcellularLocation>
</comment>
<comment type="pathway">
    <text evidence="2 14">Lipid metabolism; fatty acid biosynthesis.</text>
</comment>
<keyword evidence="12 14" id="KW-0456">Lyase</keyword>
<dbReference type="PANTHER" id="PTHR11035">
    <property type="entry name" value="VERY-LONG-CHAIN (3R)-3-HYDROXYACYL-COA DEHYDRATASE"/>
    <property type="match status" value="1"/>
</dbReference>
<dbReference type="GO" id="GO:0042761">
    <property type="term" value="P:very long-chain fatty acid biosynthetic process"/>
    <property type="evidence" value="ECO:0007669"/>
    <property type="project" value="TreeGrafter"/>
</dbReference>
<dbReference type="GO" id="GO:0102158">
    <property type="term" value="F:very-long-chain (3R)-3-hydroxyacyl-CoA dehydratase activity"/>
    <property type="evidence" value="ECO:0007669"/>
    <property type="project" value="UniProtKB-EC"/>
</dbReference>
<comment type="similarity">
    <text evidence="3 14">Belongs to the very long-chain fatty acids dehydratase HACD family.</text>
</comment>
<feature type="transmembrane region" description="Helical" evidence="14">
    <location>
        <begin position="214"/>
        <end position="236"/>
    </location>
</feature>
<evidence type="ECO:0000256" key="1">
    <source>
        <dbReference type="ARBA" id="ARBA00004141"/>
    </source>
</evidence>
<reference evidence="16 17" key="1">
    <citation type="submission" date="2014-04" db="EMBL/GenBank/DDBJ databases">
        <authorList>
            <consortium name="DOE Joint Genome Institute"/>
            <person name="Kuo A."/>
            <person name="Girlanda M."/>
            <person name="Perotto S."/>
            <person name="Kohler A."/>
            <person name="Nagy L.G."/>
            <person name="Floudas D."/>
            <person name="Copeland A."/>
            <person name="Barry K.W."/>
            <person name="Cichocki N."/>
            <person name="Veneault-Fourrey C."/>
            <person name="LaButti K."/>
            <person name="Lindquist E.A."/>
            <person name="Lipzen A."/>
            <person name="Lundell T."/>
            <person name="Morin E."/>
            <person name="Murat C."/>
            <person name="Sun H."/>
            <person name="Tunlid A."/>
            <person name="Henrissat B."/>
            <person name="Grigoriev I.V."/>
            <person name="Hibbett D.S."/>
            <person name="Martin F."/>
            <person name="Nordberg H.P."/>
            <person name="Cantor M.N."/>
            <person name="Hua S.X."/>
        </authorList>
    </citation>
    <scope>NUCLEOTIDE SEQUENCE [LARGE SCALE GENOMIC DNA]</scope>
    <source>
        <strain evidence="16 17">MUT 4182</strain>
    </source>
</reference>
<dbReference type="HOGENOM" id="CLU_034302_6_1_1"/>
<dbReference type="EMBL" id="KN822962">
    <property type="protein sequence ID" value="KIO31511.1"/>
    <property type="molecule type" value="Genomic_DNA"/>
</dbReference>
<feature type="region of interest" description="Disordered" evidence="15">
    <location>
        <begin position="1"/>
        <end position="22"/>
    </location>
</feature>
<evidence type="ECO:0000256" key="3">
    <source>
        <dbReference type="ARBA" id="ARBA00007811"/>
    </source>
</evidence>
<dbReference type="OrthoDB" id="46988at2759"/>
<keyword evidence="10 14" id="KW-0472">Membrane</keyword>
<reference evidence="17" key="2">
    <citation type="submission" date="2015-01" db="EMBL/GenBank/DDBJ databases">
        <title>Evolutionary Origins and Diversification of the Mycorrhizal Mutualists.</title>
        <authorList>
            <consortium name="DOE Joint Genome Institute"/>
            <consortium name="Mycorrhizal Genomics Consortium"/>
            <person name="Kohler A."/>
            <person name="Kuo A."/>
            <person name="Nagy L.G."/>
            <person name="Floudas D."/>
            <person name="Copeland A."/>
            <person name="Barry K.W."/>
            <person name="Cichocki N."/>
            <person name="Veneault-Fourrey C."/>
            <person name="LaButti K."/>
            <person name="Lindquist E.A."/>
            <person name="Lipzen A."/>
            <person name="Lundell T."/>
            <person name="Morin E."/>
            <person name="Murat C."/>
            <person name="Riley R."/>
            <person name="Ohm R."/>
            <person name="Sun H."/>
            <person name="Tunlid A."/>
            <person name="Henrissat B."/>
            <person name="Grigoriev I.V."/>
            <person name="Hibbett D.S."/>
            <person name="Martin F."/>
        </authorList>
    </citation>
    <scope>NUCLEOTIDE SEQUENCE [LARGE SCALE GENOMIC DNA]</scope>
    <source>
        <strain evidence="17">MUT 4182</strain>
    </source>
</reference>
<evidence type="ECO:0000256" key="2">
    <source>
        <dbReference type="ARBA" id="ARBA00005194"/>
    </source>
</evidence>
<keyword evidence="14" id="KW-0256">Endoplasmic reticulum</keyword>
<evidence type="ECO:0000256" key="8">
    <source>
        <dbReference type="ARBA" id="ARBA00022989"/>
    </source>
</evidence>
<keyword evidence="5 14" id="KW-0444">Lipid biosynthesis</keyword>
<evidence type="ECO:0000256" key="6">
    <source>
        <dbReference type="ARBA" id="ARBA00022692"/>
    </source>
</evidence>
<evidence type="ECO:0000256" key="5">
    <source>
        <dbReference type="ARBA" id="ARBA00022516"/>
    </source>
</evidence>
<dbReference type="AlphaFoldDB" id="A0A0C3QRT6"/>
<proteinExistence type="inferred from homology"/>
<evidence type="ECO:0000313" key="17">
    <source>
        <dbReference type="Proteomes" id="UP000054248"/>
    </source>
</evidence>
<dbReference type="Proteomes" id="UP000054248">
    <property type="component" value="Unassembled WGS sequence"/>
</dbReference>
<dbReference type="STRING" id="1051891.A0A0C3QRT6"/>
<evidence type="ECO:0000256" key="10">
    <source>
        <dbReference type="ARBA" id="ARBA00023136"/>
    </source>
</evidence>
<evidence type="ECO:0000256" key="7">
    <source>
        <dbReference type="ARBA" id="ARBA00022832"/>
    </source>
</evidence>
<evidence type="ECO:0000256" key="14">
    <source>
        <dbReference type="RuleBase" id="RU363109"/>
    </source>
</evidence>
<dbReference type="EC" id="4.2.1.134" evidence="4 14"/>
<name>A0A0C3QRT6_9AGAM</name>
<dbReference type="GO" id="GO:0030148">
    <property type="term" value="P:sphingolipid biosynthetic process"/>
    <property type="evidence" value="ECO:0007669"/>
    <property type="project" value="TreeGrafter"/>
</dbReference>
<organism evidence="16 17">
    <name type="scientific">Tulasnella calospora MUT 4182</name>
    <dbReference type="NCBI Taxonomy" id="1051891"/>
    <lineage>
        <taxon>Eukaryota</taxon>
        <taxon>Fungi</taxon>
        <taxon>Dikarya</taxon>
        <taxon>Basidiomycota</taxon>
        <taxon>Agaricomycotina</taxon>
        <taxon>Agaricomycetes</taxon>
        <taxon>Cantharellales</taxon>
        <taxon>Tulasnellaceae</taxon>
        <taxon>Tulasnella</taxon>
    </lineage>
</organism>
<evidence type="ECO:0000256" key="13">
    <source>
        <dbReference type="ARBA" id="ARBA00036671"/>
    </source>
</evidence>
<dbReference type="GO" id="GO:0005789">
    <property type="term" value="C:endoplasmic reticulum membrane"/>
    <property type="evidence" value="ECO:0007669"/>
    <property type="project" value="UniProtKB-SubCell"/>
</dbReference>
<dbReference type="InterPro" id="IPR007482">
    <property type="entry name" value="Tyr_Pase-like_PTPLA"/>
</dbReference>